<keyword evidence="2" id="KW-1185">Reference proteome</keyword>
<comment type="caution">
    <text evidence="1">The sequence shown here is derived from an EMBL/GenBank/DDBJ whole genome shotgun (WGS) entry which is preliminary data.</text>
</comment>
<accession>A0AAD6R616</accession>
<sequence length="66" mass="7346">MLETQEDVDIDGMERCKGLCYLCKYTFRQDEGVGYVQLVCLPANYSSLFSAVLAQVNGCHNFSNAS</sequence>
<protein>
    <submittedName>
        <fullName evidence="1">Uncharacterized protein</fullName>
    </submittedName>
</protein>
<proteinExistence type="predicted"/>
<name>A0AAD6R616_9ROSI</name>
<evidence type="ECO:0000313" key="2">
    <source>
        <dbReference type="Proteomes" id="UP001164929"/>
    </source>
</evidence>
<organism evidence="1 2">
    <name type="scientific">Populus alba x Populus x berolinensis</name>
    <dbReference type="NCBI Taxonomy" id="444605"/>
    <lineage>
        <taxon>Eukaryota</taxon>
        <taxon>Viridiplantae</taxon>
        <taxon>Streptophyta</taxon>
        <taxon>Embryophyta</taxon>
        <taxon>Tracheophyta</taxon>
        <taxon>Spermatophyta</taxon>
        <taxon>Magnoliopsida</taxon>
        <taxon>eudicotyledons</taxon>
        <taxon>Gunneridae</taxon>
        <taxon>Pentapetalae</taxon>
        <taxon>rosids</taxon>
        <taxon>fabids</taxon>
        <taxon>Malpighiales</taxon>
        <taxon>Salicaceae</taxon>
        <taxon>Saliceae</taxon>
        <taxon>Populus</taxon>
    </lineage>
</organism>
<dbReference type="EMBL" id="JAQIZT010000003">
    <property type="protein sequence ID" value="KAJ7002831.1"/>
    <property type="molecule type" value="Genomic_DNA"/>
</dbReference>
<evidence type="ECO:0000313" key="1">
    <source>
        <dbReference type="EMBL" id="KAJ7002831.1"/>
    </source>
</evidence>
<gene>
    <name evidence="1" type="ORF">NC653_008142</name>
</gene>
<dbReference type="AlphaFoldDB" id="A0AAD6R616"/>
<dbReference type="Proteomes" id="UP001164929">
    <property type="component" value="Chromosome 3"/>
</dbReference>
<reference evidence="1" key="1">
    <citation type="journal article" date="2023" name="Mol. Ecol. Resour.">
        <title>Chromosome-level genome assembly of a triploid poplar Populus alba 'Berolinensis'.</title>
        <authorList>
            <person name="Chen S."/>
            <person name="Yu Y."/>
            <person name="Wang X."/>
            <person name="Wang S."/>
            <person name="Zhang T."/>
            <person name="Zhou Y."/>
            <person name="He R."/>
            <person name="Meng N."/>
            <person name="Wang Y."/>
            <person name="Liu W."/>
            <person name="Liu Z."/>
            <person name="Liu J."/>
            <person name="Guo Q."/>
            <person name="Huang H."/>
            <person name="Sederoff R.R."/>
            <person name="Wang G."/>
            <person name="Qu G."/>
            <person name="Chen S."/>
        </authorList>
    </citation>
    <scope>NUCLEOTIDE SEQUENCE</scope>
    <source>
        <strain evidence="1">SC-2020</strain>
    </source>
</reference>